<reference evidence="7" key="2">
    <citation type="submission" date="2016-05" db="EMBL/GenBank/DDBJ databases">
        <title>Comparative analysis highlights variable genome content of wheat rusts and divergence of the mating loci.</title>
        <authorList>
            <person name="Cuomo C.A."/>
            <person name="Bakkeren G."/>
            <person name="Szabo L."/>
            <person name="Khalil H."/>
            <person name="Joly D."/>
            <person name="Goldberg J."/>
            <person name="Young S."/>
            <person name="Zeng Q."/>
            <person name="Fellers J."/>
        </authorList>
    </citation>
    <scope>NUCLEOTIDE SEQUENCE [LARGE SCALE GENOMIC DNA]</scope>
    <source>
        <strain evidence="7">1-1 BBBD Race 1</strain>
    </source>
</reference>
<reference evidence="7" key="1">
    <citation type="submission" date="2009-11" db="EMBL/GenBank/DDBJ databases">
        <authorList>
            <consortium name="The Broad Institute Genome Sequencing Platform"/>
            <person name="Ward D."/>
            <person name="Feldgarden M."/>
            <person name="Earl A."/>
            <person name="Young S.K."/>
            <person name="Zeng Q."/>
            <person name="Koehrsen M."/>
            <person name="Alvarado L."/>
            <person name="Berlin A."/>
            <person name="Bochicchio J."/>
            <person name="Borenstein D."/>
            <person name="Chapman S.B."/>
            <person name="Chen Z."/>
            <person name="Engels R."/>
            <person name="Freedman E."/>
            <person name="Gellesch M."/>
            <person name="Goldberg J."/>
            <person name="Griggs A."/>
            <person name="Gujja S."/>
            <person name="Heilman E."/>
            <person name="Heiman D."/>
            <person name="Hepburn T."/>
            <person name="Howarth C."/>
            <person name="Jen D."/>
            <person name="Larson L."/>
            <person name="Lewis B."/>
            <person name="Mehta T."/>
            <person name="Park D."/>
            <person name="Pearson M."/>
            <person name="Roberts A."/>
            <person name="Saif S."/>
            <person name="Shea T."/>
            <person name="Shenoy N."/>
            <person name="Sisk P."/>
            <person name="Stolte C."/>
            <person name="Sykes S."/>
            <person name="Thomson T."/>
            <person name="Walk T."/>
            <person name="White J."/>
            <person name="Yandava C."/>
            <person name="Izard J."/>
            <person name="Baranova O.V."/>
            <person name="Blanton J.M."/>
            <person name="Tanner A.C."/>
            <person name="Dewhirst F.E."/>
            <person name="Haas B."/>
            <person name="Nusbaum C."/>
            <person name="Birren B."/>
        </authorList>
    </citation>
    <scope>NUCLEOTIDE SEQUENCE [LARGE SCALE GENOMIC DNA]</scope>
    <source>
        <strain evidence="7">1-1 BBBD Race 1</strain>
    </source>
</reference>
<feature type="compositionally biased region" description="Basic and acidic residues" evidence="6">
    <location>
        <begin position="207"/>
        <end position="217"/>
    </location>
</feature>
<reference evidence="8 9" key="3">
    <citation type="journal article" date="2017" name="G3 (Bethesda)">
        <title>Comparative analysis highlights variable genome content of wheat rusts and divergence of the mating loci.</title>
        <authorList>
            <person name="Cuomo C.A."/>
            <person name="Bakkeren G."/>
            <person name="Khalil H.B."/>
            <person name="Panwar V."/>
            <person name="Joly D."/>
            <person name="Linning R."/>
            <person name="Sakthikumar S."/>
            <person name="Song X."/>
            <person name="Adiconis X."/>
            <person name="Fan L."/>
            <person name="Goldberg J.M."/>
            <person name="Levin J.Z."/>
            <person name="Young S."/>
            <person name="Zeng Q."/>
            <person name="Anikster Y."/>
            <person name="Bruce M."/>
            <person name="Wang M."/>
            <person name="Yin C."/>
            <person name="McCallum B."/>
            <person name="Szabo L.J."/>
            <person name="Hulbert S."/>
            <person name="Chen X."/>
            <person name="Fellers J.P."/>
        </authorList>
    </citation>
    <scope>NUCLEOTIDE SEQUENCE</scope>
    <source>
        <strain evidence="9">Isolate 1-1 / race 1 (BBBD)</strain>
        <strain evidence="8">isolate 1-1 / race 1 (BBBD)</strain>
    </source>
</reference>
<dbReference type="PANTHER" id="PTHR13243">
    <property type="entry name" value="HSPC111 PROTEIN-RELATED"/>
    <property type="match status" value="1"/>
</dbReference>
<dbReference type="GO" id="GO:0005730">
    <property type="term" value="C:nucleolus"/>
    <property type="evidence" value="ECO:0007669"/>
    <property type="project" value="UniProtKB-SubCell"/>
</dbReference>
<feature type="compositionally biased region" description="Acidic residues" evidence="6">
    <location>
        <begin position="134"/>
        <end position="153"/>
    </location>
</feature>
<feature type="region of interest" description="Disordered" evidence="6">
    <location>
        <begin position="200"/>
        <end position="246"/>
    </location>
</feature>
<dbReference type="EnsemblFungi" id="PTTG_26162-t43_1">
    <property type="protein sequence ID" value="PTTG_26162-t43_1-p1"/>
    <property type="gene ID" value="PTTG_26162"/>
</dbReference>
<evidence type="ECO:0000313" key="8">
    <source>
        <dbReference type="EnsemblFungi" id="PTTG_26162-t43_1-p1"/>
    </source>
</evidence>
<keyword evidence="9" id="KW-1185">Reference proteome</keyword>
<keyword evidence="5" id="KW-0539">Nucleus</keyword>
<evidence type="ECO:0000256" key="6">
    <source>
        <dbReference type="SAM" id="MobiDB-lite"/>
    </source>
</evidence>
<evidence type="ECO:0000256" key="1">
    <source>
        <dbReference type="ARBA" id="ARBA00002889"/>
    </source>
</evidence>
<comment type="function">
    <text evidence="1">Involved in the biogenesis of the 60S ribosomal subunit.</text>
</comment>
<comment type="subcellular location">
    <subcellularLocation>
        <location evidence="2">Nucleus</location>
        <location evidence="2">Nucleolus</location>
    </subcellularLocation>
</comment>
<evidence type="ECO:0000313" key="7">
    <source>
        <dbReference type="EMBL" id="OAV97160.1"/>
    </source>
</evidence>
<proteinExistence type="inferred from homology"/>
<feature type="region of interest" description="Disordered" evidence="6">
    <location>
        <begin position="132"/>
        <end position="167"/>
    </location>
</feature>
<comment type="similarity">
    <text evidence="3">Belongs to the NOP16 family.</text>
</comment>
<organism evidence="7">
    <name type="scientific">Puccinia triticina (isolate 1-1 / race 1 (BBBD))</name>
    <name type="common">Brown leaf rust fungus</name>
    <dbReference type="NCBI Taxonomy" id="630390"/>
    <lineage>
        <taxon>Eukaryota</taxon>
        <taxon>Fungi</taxon>
        <taxon>Dikarya</taxon>
        <taxon>Basidiomycota</taxon>
        <taxon>Pucciniomycotina</taxon>
        <taxon>Pucciniomycetes</taxon>
        <taxon>Pucciniales</taxon>
        <taxon>Pucciniaceae</taxon>
        <taxon>Puccinia</taxon>
    </lineage>
</organism>
<dbReference type="EMBL" id="ADAS02000015">
    <property type="protein sequence ID" value="OAV97160.1"/>
    <property type="molecule type" value="Genomic_DNA"/>
</dbReference>
<accession>A0A180GWM5</accession>
<dbReference type="AlphaFoldDB" id="A0A180GWM5"/>
<dbReference type="PANTHER" id="PTHR13243:SF1">
    <property type="entry name" value="NUCLEOLAR PROTEIN 16"/>
    <property type="match status" value="1"/>
</dbReference>
<reference evidence="8" key="4">
    <citation type="submission" date="2025-05" db="UniProtKB">
        <authorList>
            <consortium name="EnsemblFungi"/>
        </authorList>
    </citation>
    <scope>IDENTIFICATION</scope>
    <source>
        <strain evidence="8">isolate 1-1 / race 1 (BBBD)</strain>
    </source>
</reference>
<evidence type="ECO:0000256" key="5">
    <source>
        <dbReference type="ARBA" id="ARBA00023242"/>
    </source>
</evidence>
<gene>
    <name evidence="7" type="ORF">PTTG_26162</name>
</gene>
<dbReference type="InterPro" id="IPR019002">
    <property type="entry name" value="Ribosome_biogenesis_Nop16"/>
</dbReference>
<evidence type="ECO:0000256" key="3">
    <source>
        <dbReference type="ARBA" id="ARBA00008479"/>
    </source>
</evidence>
<dbReference type="Proteomes" id="UP000005240">
    <property type="component" value="Unassembled WGS sequence"/>
</dbReference>
<dbReference type="Pfam" id="PF09420">
    <property type="entry name" value="Nop16"/>
    <property type="match status" value="1"/>
</dbReference>
<name>A0A180GWM5_PUCT1</name>
<dbReference type="STRING" id="630390.A0A180GWM5"/>
<evidence type="ECO:0000313" key="9">
    <source>
        <dbReference type="Proteomes" id="UP000005240"/>
    </source>
</evidence>
<evidence type="ECO:0000256" key="4">
    <source>
        <dbReference type="ARBA" id="ARBA00015522"/>
    </source>
</evidence>
<dbReference type="GO" id="GO:0042273">
    <property type="term" value="P:ribosomal large subunit biogenesis"/>
    <property type="evidence" value="ECO:0007669"/>
    <property type="project" value="TreeGrafter"/>
</dbReference>
<protein>
    <recommendedName>
        <fullName evidence="4">Nucleolar protein 16</fullName>
    </recommendedName>
</protein>
<dbReference type="OrthoDB" id="285729at2759"/>
<evidence type="ECO:0000256" key="2">
    <source>
        <dbReference type="ARBA" id="ARBA00004604"/>
    </source>
</evidence>
<sequence>MVWLRARVVFSLSPTYRDIQQLDLNLTLQTQQAMANPRQRRKARSGKPKATLSKFANSKLKKVTPRNFPAPLSNAYNPRHTPRQNYERLGLLSGKLDPRLSGGIEIKTDLQNIWLNKYKKKDEFEILKISSDGELVENEDDDTEGEGSDEDNSIDSPESEQRNQVVVDKELKLSKGEGRIIRDENGRIIKVIIGDESEIELEPTAEDPSKIVIERDPQSSGSTPWGNPLDTPTYEQAPSDPGPPPAPVLQGIGYQNPRRGIVPPKTKFVEELEKISSVRLTTYTETVKKKQHLSENQTNWLLKLIEKHGLDNTHLMARDLKLNKDQKTEGEIRHLISKLASE</sequence>
<dbReference type="VEuPathDB" id="FungiDB:PTTG_26162"/>